<dbReference type="EMBL" id="JAGINT010000001">
    <property type="protein sequence ID" value="MBP2349066.1"/>
    <property type="molecule type" value="Genomic_DNA"/>
</dbReference>
<name>A0ABS4UBQ6_9ACTN</name>
<gene>
    <name evidence="1" type="ORF">JOF29_000149</name>
</gene>
<proteinExistence type="predicted"/>
<reference evidence="1 2" key="1">
    <citation type="submission" date="2021-03" db="EMBL/GenBank/DDBJ databases">
        <title>Sequencing the genomes of 1000 actinobacteria strains.</title>
        <authorList>
            <person name="Klenk H.-P."/>
        </authorList>
    </citation>
    <scope>NUCLEOTIDE SEQUENCE [LARGE SCALE GENOMIC DNA]</scope>
    <source>
        <strain evidence="1 2">DSM 18824</strain>
    </source>
</reference>
<dbReference type="RefSeq" id="WP_209692286.1">
    <property type="nucleotide sequence ID" value="NZ_BAAAVU010000028.1"/>
</dbReference>
<organism evidence="1 2">
    <name type="scientific">Kribbella aluminosa</name>
    <dbReference type="NCBI Taxonomy" id="416017"/>
    <lineage>
        <taxon>Bacteria</taxon>
        <taxon>Bacillati</taxon>
        <taxon>Actinomycetota</taxon>
        <taxon>Actinomycetes</taxon>
        <taxon>Propionibacteriales</taxon>
        <taxon>Kribbellaceae</taxon>
        <taxon>Kribbella</taxon>
    </lineage>
</organism>
<dbReference type="Proteomes" id="UP000755585">
    <property type="component" value="Unassembled WGS sequence"/>
</dbReference>
<accession>A0ABS4UBQ6</accession>
<keyword evidence="2" id="KW-1185">Reference proteome</keyword>
<sequence>MPANDPSEIEIDIAVAQKQLAKLADEQRRIQEKIHVELRTQNLISFFAALKQPAAPGADDSELEALQLEIRTRLKS</sequence>
<evidence type="ECO:0000313" key="2">
    <source>
        <dbReference type="Proteomes" id="UP000755585"/>
    </source>
</evidence>
<evidence type="ECO:0000313" key="1">
    <source>
        <dbReference type="EMBL" id="MBP2349066.1"/>
    </source>
</evidence>
<comment type="caution">
    <text evidence="1">The sequence shown here is derived from an EMBL/GenBank/DDBJ whole genome shotgun (WGS) entry which is preliminary data.</text>
</comment>
<protein>
    <submittedName>
        <fullName evidence="1">Uncharacterized protein</fullName>
    </submittedName>
</protein>